<feature type="domain" description="Tyr recombinase" evidence="2">
    <location>
        <begin position="106"/>
        <end position="318"/>
    </location>
</feature>
<dbReference type="Proteomes" id="UP000054558">
    <property type="component" value="Unassembled WGS sequence"/>
</dbReference>
<dbReference type="SUPFAM" id="SSF56349">
    <property type="entry name" value="DNA breaking-rejoining enzymes"/>
    <property type="match status" value="1"/>
</dbReference>
<dbReference type="InterPro" id="IPR013762">
    <property type="entry name" value="Integrase-like_cat_sf"/>
</dbReference>
<proteinExistence type="predicted"/>
<evidence type="ECO:0000259" key="2">
    <source>
        <dbReference type="PROSITE" id="PS51898"/>
    </source>
</evidence>
<keyword evidence="4" id="KW-1185">Reference proteome</keyword>
<evidence type="ECO:0000313" key="4">
    <source>
        <dbReference type="Proteomes" id="UP000054558"/>
    </source>
</evidence>
<accession>A0A1Y1ISV7</accession>
<dbReference type="GO" id="GO:0015074">
    <property type="term" value="P:DNA integration"/>
    <property type="evidence" value="ECO:0007669"/>
    <property type="project" value="InterPro"/>
</dbReference>
<protein>
    <submittedName>
        <fullName evidence="3">Putative Phage_integrase</fullName>
    </submittedName>
</protein>
<gene>
    <name evidence="3" type="ORF">KFL_007550010</name>
</gene>
<organism evidence="3 4">
    <name type="scientific">Klebsormidium nitens</name>
    <name type="common">Green alga</name>
    <name type="synonym">Ulothrix nitens</name>
    <dbReference type="NCBI Taxonomy" id="105231"/>
    <lineage>
        <taxon>Eukaryota</taxon>
        <taxon>Viridiplantae</taxon>
        <taxon>Streptophyta</taxon>
        <taxon>Klebsormidiophyceae</taxon>
        <taxon>Klebsormidiales</taxon>
        <taxon>Klebsormidiaceae</taxon>
        <taxon>Klebsormidium</taxon>
    </lineage>
</organism>
<evidence type="ECO:0000313" key="3">
    <source>
        <dbReference type="EMBL" id="GAQ91268.1"/>
    </source>
</evidence>
<dbReference type="EMBL" id="DF237704">
    <property type="protein sequence ID" value="GAQ91268.1"/>
    <property type="molecule type" value="Genomic_DNA"/>
</dbReference>
<dbReference type="InterPro" id="IPR011010">
    <property type="entry name" value="DNA_brk_join_enz"/>
</dbReference>
<sequence>MAQGAMDSALTECGRLAEDRLGFQRRCAEQLRAIRGVGLGGTCGASGKMSAEQTQRFYDGALASFGKIAEKSVNEARRNNPAKAEVVKSFRVGYEKMLHEQGVKVQRAKVFTEAKLDALLAHLAQLIQDSSPGLERCVMLTDQAAVLYLWETLARGKECGQLQRRQVELEEQAAYPGWSKTVRQEPSARIPLAAPDSQSRLTFVEAAEALLLGMEDGGHSVGGDGFLFRAMNRSRTGFVNEPMSSDTLRKRLQKRLKEAGLFEGETVHSFRRSAVQHAAVNLNYNVKQLMELGRWKSYAAFRLYVEEVWRKRVRQYGSEGVDCIAARHIAGGYKAVRYVPRVGSEKVHDWLAEEREGGP</sequence>
<dbReference type="AlphaFoldDB" id="A0A1Y1ISV7"/>
<keyword evidence="1" id="KW-0233">DNA recombination</keyword>
<dbReference type="OrthoDB" id="546682at2759"/>
<dbReference type="GO" id="GO:0006310">
    <property type="term" value="P:DNA recombination"/>
    <property type="evidence" value="ECO:0007669"/>
    <property type="project" value="UniProtKB-KW"/>
</dbReference>
<dbReference type="GO" id="GO:0003677">
    <property type="term" value="F:DNA binding"/>
    <property type="evidence" value="ECO:0007669"/>
    <property type="project" value="InterPro"/>
</dbReference>
<evidence type="ECO:0000256" key="1">
    <source>
        <dbReference type="ARBA" id="ARBA00023172"/>
    </source>
</evidence>
<name>A0A1Y1ISV7_KLENI</name>
<reference evidence="3 4" key="1">
    <citation type="journal article" date="2014" name="Nat. Commun.">
        <title>Klebsormidium flaccidum genome reveals primary factors for plant terrestrial adaptation.</title>
        <authorList>
            <person name="Hori K."/>
            <person name="Maruyama F."/>
            <person name="Fujisawa T."/>
            <person name="Togashi T."/>
            <person name="Yamamoto N."/>
            <person name="Seo M."/>
            <person name="Sato S."/>
            <person name="Yamada T."/>
            <person name="Mori H."/>
            <person name="Tajima N."/>
            <person name="Moriyama T."/>
            <person name="Ikeuchi M."/>
            <person name="Watanabe M."/>
            <person name="Wada H."/>
            <person name="Kobayashi K."/>
            <person name="Saito M."/>
            <person name="Masuda T."/>
            <person name="Sasaki-Sekimoto Y."/>
            <person name="Mashiguchi K."/>
            <person name="Awai K."/>
            <person name="Shimojima M."/>
            <person name="Masuda S."/>
            <person name="Iwai M."/>
            <person name="Nobusawa T."/>
            <person name="Narise T."/>
            <person name="Kondo S."/>
            <person name="Saito H."/>
            <person name="Sato R."/>
            <person name="Murakawa M."/>
            <person name="Ihara Y."/>
            <person name="Oshima-Yamada Y."/>
            <person name="Ohtaka K."/>
            <person name="Satoh M."/>
            <person name="Sonobe K."/>
            <person name="Ishii M."/>
            <person name="Ohtani R."/>
            <person name="Kanamori-Sato M."/>
            <person name="Honoki R."/>
            <person name="Miyazaki D."/>
            <person name="Mochizuki H."/>
            <person name="Umetsu J."/>
            <person name="Higashi K."/>
            <person name="Shibata D."/>
            <person name="Kamiya Y."/>
            <person name="Sato N."/>
            <person name="Nakamura Y."/>
            <person name="Tabata S."/>
            <person name="Ida S."/>
            <person name="Kurokawa K."/>
            <person name="Ohta H."/>
        </authorList>
    </citation>
    <scope>NUCLEOTIDE SEQUENCE [LARGE SCALE GENOMIC DNA]</scope>
    <source>
        <strain evidence="3 4">NIES-2285</strain>
    </source>
</reference>
<dbReference type="Gene3D" id="1.10.443.10">
    <property type="entry name" value="Intergrase catalytic core"/>
    <property type="match status" value="1"/>
</dbReference>
<dbReference type="InterPro" id="IPR002104">
    <property type="entry name" value="Integrase_catalytic"/>
</dbReference>
<dbReference type="PROSITE" id="PS51898">
    <property type="entry name" value="TYR_RECOMBINASE"/>
    <property type="match status" value="1"/>
</dbReference>